<dbReference type="AlphaFoldDB" id="A0A0G1A6N6"/>
<evidence type="ECO:0000256" key="2">
    <source>
        <dbReference type="ARBA" id="ARBA00006739"/>
    </source>
</evidence>
<reference evidence="7 8" key="1">
    <citation type="journal article" date="2015" name="Nature">
        <title>rRNA introns, odd ribosomes, and small enigmatic genomes across a large radiation of phyla.</title>
        <authorList>
            <person name="Brown C.T."/>
            <person name="Hug L.A."/>
            <person name="Thomas B.C."/>
            <person name="Sharon I."/>
            <person name="Castelle C.J."/>
            <person name="Singh A."/>
            <person name="Wilkins M.J."/>
            <person name="Williams K.H."/>
            <person name="Banfield J.F."/>
        </authorList>
    </citation>
    <scope>NUCLEOTIDE SEQUENCE [LARGE SCALE GENOMIC DNA]</scope>
</reference>
<dbReference type="InterPro" id="IPR029044">
    <property type="entry name" value="Nucleotide-diphossugar_trans"/>
</dbReference>
<accession>A0A0G1A6N6</accession>
<dbReference type="SUPFAM" id="SSF53448">
    <property type="entry name" value="Nucleotide-diphospho-sugar transferases"/>
    <property type="match status" value="1"/>
</dbReference>
<evidence type="ECO:0000256" key="3">
    <source>
        <dbReference type="ARBA" id="ARBA00022676"/>
    </source>
</evidence>
<comment type="cofactor">
    <cofactor evidence="1">
        <name>Mg(2+)</name>
        <dbReference type="ChEBI" id="CHEBI:18420"/>
    </cofactor>
</comment>
<keyword evidence="4 7" id="KW-0808">Transferase</keyword>
<dbReference type="Proteomes" id="UP000034837">
    <property type="component" value="Unassembled WGS sequence"/>
</dbReference>
<feature type="domain" description="Glycosyltransferase 2-like" evidence="6">
    <location>
        <begin position="4"/>
        <end position="122"/>
    </location>
</feature>
<dbReference type="InterPro" id="IPR050256">
    <property type="entry name" value="Glycosyltransferase_2"/>
</dbReference>
<dbReference type="CDD" id="cd04179">
    <property type="entry name" value="DPM_DPG-synthase_like"/>
    <property type="match status" value="1"/>
</dbReference>
<gene>
    <name evidence="7" type="ORF">UV20_C0007G0017</name>
</gene>
<name>A0A0G1A6N6_9BACT</name>
<dbReference type="PANTHER" id="PTHR48090:SF10">
    <property type="entry name" value="GLUCOSYL-3-PHOSPHOGLYCERATE SYNTHASE"/>
    <property type="match status" value="1"/>
</dbReference>
<keyword evidence="5" id="KW-0460">Magnesium</keyword>
<sequence>MNISVIVPAYNEEKNIRPTVEGLVSVFENKTLNDYEILIFNDKSTDKTGEIVDKLAMEHKEVRGIHNPINRGFGYNYKRGVELAQGKYVLMIPGDDETDLDSIDSLLNSIGKADLILSYTTNMEVRKISRRIVSGIFVKFLNAIFGLRLKYYNGVCIHRTDLARKSIPTTFGFAFAAEMSIKLLKSGFSFVEVPIRIKPTNKSSAFKIKNIISVIKTITFLFWKINIKKERLEIF</sequence>
<comment type="caution">
    <text evidence="7">The sequence shown here is derived from an EMBL/GenBank/DDBJ whole genome shotgun (WGS) entry which is preliminary data.</text>
</comment>
<evidence type="ECO:0000313" key="8">
    <source>
        <dbReference type="Proteomes" id="UP000034837"/>
    </source>
</evidence>
<organism evidence="7 8">
    <name type="scientific">Candidatus Magasanikbacteria bacterium GW2011_GWA2_42_32</name>
    <dbReference type="NCBI Taxonomy" id="1619039"/>
    <lineage>
        <taxon>Bacteria</taxon>
        <taxon>Candidatus Magasanikiibacteriota</taxon>
    </lineage>
</organism>
<comment type="similarity">
    <text evidence="2">Belongs to the glycosyltransferase 2 family.</text>
</comment>
<dbReference type="GO" id="GO:0016757">
    <property type="term" value="F:glycosyltransferase activity"/>
    <property type="evidence" value="ECO:0007669"/>
    <property type="project" value="UniProtKB-KW"/>
</dbReference>
<proteinExistence type="inferred from homology"/>
<dbReference type="Gene3D" id="3.90.550.10">
    <property type="entry name" value="Spore Coat Polysaccharide Biosynthesis Protein SpsA, Chain A"/>
    <property type="match status" value="1"/>
</dbReference>
<keyword evidence="3" id="KW-0328">Glycosyltransferase</keyword>
<evidence type="ECO:0000256" key="4">
    <source>
        <dbReference type="ARBA" id="ARBA00022679"/>
    </source>
</evidence>
<dbReference type="InterPro" id="IPR001173">
    <property type="entry name" value="Glyco_trans_2-like"/>
</dbReference>
<evidence type="ECO:0000256" key="5">
    <source>
        <dbReference type="ARBA" id="ARBA00022842"/>
    </source>
</evidence>
<dbReference type="EMBL" id="LCDO01000007">
    <property type="protein sequence ID" value="KKS56680.1"/>
    <property type="molecule type" value="Genomic_DNA"/>
</dbReference>
<dbReference type="PANTHER" id="PTHR48090">
    <property type="entry name" value="UNDECAPRENYL-PHOSPHATE 4-DEOXY-4-FORMAMIDO-L-ARABINOSE TRANSFERASE-RELATED"/>
    <property type="match status" value="1"/>
</dbReference>
<protein>
    <submittedName>
        <fullName evidence="7">Glycosyl transferase, group 2 family protein</fullName>
    </submittedName>
</protein>
<evidence type="ECO:0000259" key="6">
    <source>
        <dbReference type="Pfam" id="PF00535"/>
    </source>
</evidence>
<evidence type="ECO:0000313" key="7">
    <source>
        <dbReference type="EMBL" id="KKS56680.1"/>
    </source>
</evidence>
<dbReference type="Pfam" id="PF00535">
    <property type="entry name" value="Glycos_transf_2"/>
    <property type="match status" value="1"/>
</dbReference>
<evidence type="ECO:0000256" key="1">
    <source>
        <dbReference type="ARBA" id="ARBA00001946"/>
    </source>
</evidence>